<accession>A0A836GFW5</accession>
<feature type="region of interest" description="Disordered" evidence="1">
    <location>
        <begin position="869"/>
        <end position="891"/>
    </location>
</feature>
<feature type="compositionally biased region" description="Polar residues" evidence="1">
    <location>
        <begin position="529"/>
        <end position="547"/>
    </location>
</feature>
<dbReference type="EMBL" id="JAFEUZ010000035">
    <property type="protein sequence ID" value="KAG5466787.1"/>
    <property type="molecule type" value="Genomic_DNA"/>
</dbReference>
<organism evidence="2 3">
    <name type="scientific">Leishmania martiniquensis</name>
    <dbReference type="NCBI Taxonomy" id="1580590"/>
    <lineage>
        <taxon>Eukaryota</taxon>
        <taxon>Discoba</taxon>
        <taxon>Euglenozoa</taxon>
        <taxon>Kinetoplastea</taxon>
        <taxon>Metakinetoplastina</taxon>
        <taxon>Trypanosomatida</taxon>
        <taxon>Trypanosomatidae</taxon>
        <taxon>Leishmaniinae</taxon>
        <taxon>Leishmania</taxon>
    </lineage>
</organism>
<reference evidence="3" key="2">
    <citation type="journal article" date="2021" name="Sci. Data">
        <title>Chromosome-scale genome sequencing, assembly and annotation of six genomes from subfamily Leishmaniinae.</title>
        <authorList>
            <person name="Almutairi H."/>
            <person name="Urbaniak M.D."/>
            <person name="Bates M.D."/>
            <person name="Jariyapan N."/>
            <person name="Kwakye-Nuako G."/>
            <person name="Thomaz Soccol V."/>
            <person name="Al-Salem W.S."/>
            <person name="Dillon R.J."/>
            <person name="Bates P.A."/>
            <person name="Gatherer D."/>
        </authorList>
    </citation>
    <scope>NUCLEOTIDE SEQUENCE [LARGE SCALE GENOMIC DNA]</scope>
</reference>
<dbReference type="GeneID" id="92511102"/>
<dbReference type="KEGG" id="lmat:92511102"/>
<evidence type="ECO:0000256" key="1">
    <source>
        <dbReference type="SAM" id="MobiDB-lite"/>
    </source>
</evidence>
<evidence type="ECO:0000313" key="2">
    <source>
        <dbReference type="EMBL" id="KAG5466787.1"/>
    </source>
</evidence>
<keyword evidence="3" id="KW-1185">Reference proteome</keyword>
<protein>
    <submittedName>
        <fullName evidence="2">Uncharacterized protein</fullName>
    </submittedName>
</protein>
<proteinExistence type="predicted"/>
<gene>
    <name evidence="2" type="ORF">LSCM1_00964</name>
</gene>
<feature type="region of interest" description="Disordered" evidence="1">
    <location>
        <begin position="187"/>
        <end position="206"/>
    </location>
</feature>
<dbReference type="Proteomes" id="UP000673552">
    <property type="component" value="Unassembled WGS sequence"/>
</dbReference>
<comment type="caution">
    <text evidence="2">The sequence shown here is derived from an EMBL/GenBank/DDBJ whole genome shotgun (WGS) entry which is preliminary data.</text>
</comment>
<dbReference type="AlphaFoldDB" id="A0A836GFW5"/>
<name>A0A836GFW5_9TRYP</name>
<reference evidence="3" key="1">
    <citation type="journal article" date="2021" name="Microbiol. Resour. Announc.">
        <title>LGAAP: Leishmaniinae Genome Assembly and Annotation Pipeline.</title>
        <authorList>
            <person name="Almutairi H."/>
            <person name="Urbaniak M.D."/>
            <person name="Bates M.D."/>
            <person name="Jariyapan N."/>
            <person name="Kwakye-Nuako G."/>
            <person name="Thomaz-Soccol V."/>
            <person name="Al-Salem W.S."/>
            <person name="Dillon R.J."/>
            <person name="Bates P.A."/>
            <person name="Gatherer D."/>
        </authorList>
    </citation>
    <scope>NUCLEOTIDE SEQUENCE [LARGE SCALE GENOMIC DNA]</scope>
</reference>
<dbReference type="OrthoDB" id="10479121at2759"/>
<sequence>MHASSRRSLVLETAELLRSSVVAPESVTGDFPGLPKGIGVPTATAAYPFDVLSSDSVLNKLTVLIVDLDSVVCECVRVLEYYAQATAFICVSPGQTTFSSISAGSVMATASSAEAPQASPTPPLLPSLASLLRLFLEKMCATIRAKRVQVELVLGDCGDSLRQMNELCLPDIREKCCHDGRRHRSADNHVEAAPTSGQASSPLSPLPSPALVELPSSLRGAEEAALWLGVYQAVVSFMWSDGADVLSLTSLYVTNVSGWRGAMCRLNNWDKNRKALTQQAFPILCSSDRRAFFASINTDALLSLWSAWCASEAAQLCGRCVSLPPRYFFGFGGADDLPARCRDGLVGALGGTPSNGVGSSSDEAVPLHFRHGPSVARWLGLRSSAYLPVLYALLAQLDATVAIAREMSGASGEVEESDVHPLVARAVALVNEYCGVLHVDLLSAWMEETEARGGVIGKEGAKRTDTCGSAPDLALALWAAQASLDEVSAGEVYPSSFQVVPVWVGVSWKNAGPPLLWCALSRFSDSIPATDQPPHTSSQLRTYSSATAPPHSHSKALRSFLCLVRCLLQPTALASPTAQSFLALSFLPLRWRLASALHSLFSERADGDPWEGASDTMGITTIVSSALSLSVPLTYALADPHIGVADVVAAAAAARREIDEGADAPASPPTEWFHACLTRAALDDVRQYVRPAAQLTAVAITALWRARVWTCGVCLCFFLLFLSYLEQESTKSVPQSSSSLRMVGESSLDEGDNIGSIVGSEKGSHDEQALGVCQGQVEAWWNAVSCFTVLHSLTTSISEVAKNSAAMAAGKEVPWNGLSGIFTGCLPDATYGAADRLAFVSFLRGRGLLLTRGEVRDEAVTHRPDVLETGTEAKEGEGAVAPPHATEHTSPALPTNVLIPLIKRLQCPYLMDEVMLLHRVLSAMAAADMPRLGKEE</sequence>
<feature type="region of interest" description="Disordered" evidence="1">
    <location>
        <begin position="529"/>
        <end position="549"/>
    </location>
</feature>
<evidence type="ECO:0000313" key="3">
    <source>
        <dbReference type="Proteomes" id="UP000673552"/>
    </source>
</evidence>
<dbReference type="RefSeq" id="XP_067174695.1">
    <property type="nucleotide sequence ID" value="XM_067318590.1"/>
</dbReference>